<dbReference type="GO" id="GO:0061630">
    <property type="term" value="F:ubiquitin protein ligase activity"/>
    <property type="evidence" value="ECO:0000318"/>
    <property type="project" value="GO_Central"/>
</dbReference>
<evidence type="ECO:0000259" key="14">
    <source>
        <dbReference type="PROSITE" id="PS50089"/>
    </source>
</evidence>
<dbReference type="InParanoid" id="A0A1W0W590"/>
<dbReference type="Pfam" id="PF01485">
    <property type="entry name" value="IBR"/>
    <property type="match status" value="1"/>
</dbReference>
<evidence type="ECO:0000256" key="4">
    <source>
        <dbReference type="ARBA" id="ARBA00005884"/>
    </source>
</evidence>
<feature type="region of interest" description="Disordered" evidence="13">
    <location>
        <begin position="135"/>
        <end position="169"/>
    </location>
</feature>
<evidence type="ECO:0000256" key="6">
    <source>
        <dbReference type="ARBA" id="ARBA00022679"/>
    </source>
</evidence>
<feature type="compositionally biased region" description="Basic residues" evidence="13">
    <location>
        <begin position="1"/>
        <end position="11"/>
    </location>
</feature>
<dbReference type="InterPro" id="IPR001841">
    <property type="entry name" value="Znf_RING"/>
</dbReference>
<dbReference type="PANTHER" id="PTHR11685">
    <property type="entry name" value="RBR FAMILY RING FINGER AND IBR DOMAIN-CONTAINING"/>
    <property type="match status" value="1"/>
</dbReference>
<keyword evidence="11" id="KW-0862">Zinc</keyword>
<evidence type="ECO:0000256" key="8">
    <source>
        <dbReference type="ARBA" id="ARBA00022737"/>
    </source>
</evidence>
<sequence length="573" mass="62386">MERGKPHHGHQHQSEEDAAAAAAGDVAEERTQKLPVQEEVMEAAGGADHQFDSFVDSIAVGEAFAHALQMEELADVEVWDLVPPPRAEGPAAVHAAPAGSQAVTHHFPAGPPVFDDDVAGAAQANTNVHRHLVGGNIPLPRHAPTRPRGHQQGQDVDMHEEEEPSHSYQELQAAAADLQIFAAAQTQLNSFVVDRAARAIAANNNNQQAAPAKATTNQHAGPAAAGGADRPSVPQPQERGAGHVLSSTFTWRGASARGLRRQGIISARQAMLADAAYSPVFLAGIEEEEHGNSWYDSLLREAQAMEAIDEPGLHDQVPFFQQQFPRFDEEPREEPGYSPPMRLRVVDPCDLDLDEAGPSTTTQRRQRVLPLAHDEVSKFDCGICMETIPILDLFHGMQCQHRFCVECMGTYIEGRINGGEVPIPCPDPACPEAYGEDIAVLHPEVCKKSIDFAAFSSWGDRLTERAIPPNLRAYCPNRQCGMLLEATGGKTLAKAFCPACSHPMCATCGFDWSHDDADGSSQHDCDEGPNAELVKKLAEERRWKQCPRCKMLVERTFGCDFMKCSACFNEKLD</sequence>
<evidence type="ECO:0000256" key="5">
    <source>
        <dbReference type="ARBA" id="ARBA00012251"/>
    </source>
</evidence>
<dbReference type="Gene3D" id="3.30.40.10">
    <property type="entry name" value="Zinc/RING finger domain, C3HC4 (zinc finger)"/>
    <property type="match status" value="1"/>
</dbReference>
<dbReference type="FunCoup" id="A0A1W0W590">
    <property type="interactions" value="157"/>
</dbReference>
<dbReference type="STRING" id="4558.A0A1W0W590"/>
<dbReference type="GO" id="GO:0031624">
    <property type="term" value="F:ubiquitin conjugating enzyme binding"/>
    <property type="evidence" value="ECO:0000318"/>
    <property type="project" value="GO_Central"/>
</dbReference>
<name>A0A1W0W590_SORBI</name>
<keyword evidence="9 12" id="KW-0863">Zinc-finger</keyword>
<keyword evidence="6" id="KW-0808">Transferase</keyword>
<feature type="domain" description="RING-type" evidence="15">
    <location>
        <begin position="377"/>
        <end position="573"/>
    </location>
</feature>
<evidence type="ECO:0000256" key="7">
    <source>
        <dbReference type="ARBA" id="ARBA00022723"/>
    </source>
</evidence>
<dbReference type="SMART" id="SM00647">
    <property type="entry name" value="IBR"/>
    <property type="match status" value="1"/>
</dbReference>
<feature type="compositionally biased region" description="Low complexity" evidence="13">
    <location>
        <begin position="206"/>
        <end position="228"/>
    </location>
</feature>
<comment type="function">
    <text evidence="3">Might act as an E3 ubiquitin-protein ligase, or as part of E3 complex, which accepts ubiquitin from specific E2 ubiquitin-conjugating enzymes and then transfers it to substrates.</text>
</comment>
<keyword evidence="17" id="KW-1185">Reference proteome</keyword>
<keyword evidence="8" id="KW-0677">Repeat</keyword>
<evidence type="ECO:0000256" key="10">
    <source>
        <dbReference type="ARBA" id="ARBA00022786"/>
    </source>
</evidence>
<comment type="similarity">
    <text evidence="4">Belongs to the RBR family. Ariadne subfamily.</text>
</comment>
<dbReference type="GO" id="GO:0016567">
    <property type="term" value="P:protein ubiquitination"/>
    <property type="evidence" value="ECO:0007669"/>
    <property type="project" value="InterPro"/>
</dbReference>
<evidence type="ECO:0000256" key="11">
    <source>
        <dbReference type="ARBA" id="ARBA00022833"/>
    </source>
</evidence>
<dbReference type="Proteomes" id="UP000000768">
    <property type="component" value="Chromosome 2"/>
</dbReference>
<evidence type="ECO:0000256" key="9">
    <source>
        <dbReference type="ARBA" id="ARBA00022771"/>
    </source>
</evidence>
<dbReference type="EMBL" id="CM000761">
    <property type="protein sequence ID" value="OQU89557.1"/>
    <property type="molecule type" value="Genomic_DNA"/>
</dbReference>
<comment type="catalytic activity">
    <reaction evidence="1">
        <text>[E2 ubiquitin-conjugating enzyme]-S-ubiquitinyl-L-cysteine + [acceptor protein]-L-lysine = [E2 ubiquitin-conjugating enzyme]-L-cysteine + [acceptor protein]-N(6)-ubiquitinyl-L-lysine.</text>
        <dbReference type="EC" id="2.3.2.31"/>
    </reaction>
</comment>
<dbReference type="GO" id="GO:0005737">
    <property type="term" value="C:cytoplasm"/>
    <property type="evidence" value="ECO:0000318"/>
    <property type="project" value="GO_Central"/>
</dbReference>
<evidence type="ECO:0000313" key="16">
    <source>
        <dbReference type="EMBL" id="OQU89557.1"/>
    </source>
</evidence>
<dbReference type="InterPro" id="IPR013083">
    <property type="entry name" value="Znf_RING/FYVE/PHD"/>
</dbReference>
<evidence type="ECO:0000256" key="3">
    <source>
        <dbReference type="ARBA" id="ARBA00003976"/>
    </source>
</evidence>
<dbReference type="InterPro" id="IPR031127">
    <property type="entry name" value="E3_UB_ligase_RBR"/>
</dbReference>
<dbReference type="eggNOG" id="KOG1812">
    <property type="taxonomic scope" value="Eukaryota"/>
</dbReference>
<evidence type="ECO:0000256" key="12">
    <source>
        <dbReference type="PROSITE-ProRule" id="PRU00175"/>
    </source>
</evidence>
<feature type="domain" description="RING-type" evidence="14">
    <location>
        <begin position="381"/>
        <end position="426"/>
    </location>
</feature>
<evidence type="ECO:0000256" key="13">
    <source>
        <dbReference type="SAM" id="MobiDB-lite"/>
    </source>
</evidence>
<keyword evidence="10" id="KW-0833">Ubl conjugation pathway</keyword>
<dbReference type="InterPro" id="IPR044066">
    <property type="entry name" value="TRIAD_supradom"/>
</dbReference>
<dbReference type="PROSITE" id="PS50089">
    <property type="entry name" value="ZF_RING_2"/>
    <property type="match status" value="1"/>
</dbReference>
<dbReference type="InterPro" id="IPR017907">
    <property type="entry name" value="Znf_RING_CS"/>
</dbReference>
<proteinExistence type="inferred from homology"/>
<evidence type="ECO:0000256" key="1">
    <source>
        <dbReference type="ARBA" id="ARBA00001798"/>
    </source>
</evidence>
<dbReference type="SUPFAM" id="SSF57850">
    <property type="entry name" value="RING/U-box"/>
    <property type="match status" value="2"/>
</dbReference>
<dbReference type="EC" id="2.3.2.31" evidence="5"/>
<reference evidence="17" key="2">
    <citation type="journal article" date="2018" name="Plant J.">
        <title>The Sorghum bicolor reference genome: improved assembly, gene annotations, a transcriptome atlas, and signatures of genome organization.</title>
        <authorList>
            <person name="McCormick R.F."/>
            <person name="Truong S.K."/>
            <person name="Sreedasyam A."/>
            <person name="Jenkins J."/>
            <person name="Shu S."/>
            <person name="Sims D."/>
            <person name="Kennedy M."/>
            <person name="Amirebrahimi M."/>
            <person name="Weers B.D."/>
            <person name="McKinley B."/>
            <person name="Mattison A."/>
            <person name="Morishige D.T."/>
            <person name="Grimwood J."/>
            <person name="Schmutz J."/>
            <person name="Mullet J.E."/>
        </authorList>
    </citation>
    <scope>NUCLEOTIDE SEQUENCE [LARGE SCALE GENOMIC DNA]</scope>
    <source>
        <strain evidence="17">cv. BTx623</strain>
    </source>
</reference>
<gene>
    <name evidence="16" type="ORF">SORBI_3002G213100</name>
</gene>
<dbReference type="GO" id="GO:0008270">
    <property type="term" value="F:zinc ion binding"/>
    <property type="evidence" value="ECO:0007669"/>
    <property type="project" value="UniProtKB-KW"/>
</dbReference>
<dbReference type="PROSITE" id="PS51873">
    <property type="entry name" value="TRIAD"/>
    <property type="match status" value="1"/>
</dbReference>
<evidence type="ECO:0000313" key="17">
    <source>
        <dbReference type="Proteomes" id="UP000000768"/>
    </source>
</evidence>
<evidence type="ECO:0000256" key="2">
    <source>
        <dbReference type="ARBA" id="ARBA00001947"/>
    </source>
</evidence>
<dbReference type="CDD" id="cd20336">
    <property type="entry name" value="Rcat_RBR"/>
    <property type="match status" value="1"/>
</dbReference>
<comment type="cofactor">
    <cofactor evidence="2">
        <name>Zn(2+)</name>
        <dbReference type="ChEBI" id="CHEBI:29105"/>
    </cofactor>
</comment>
<dbReference type="InterPro" id="IPR002867">
    <property type="entry name" value="IBR_dom"/>
</dbReference>
<dbReference type="AlphaFoldDB" id="A0A1W0W590"/>
<dbReference type="GO" id="GO:0006511">
    <property type="term" value="P:ubiquitin-dependent protein catabolic process"/>
    <property type="evidence" value="ECO:0000318"/>
    <property type="project" value="GO_Central"/>
</dbReference>
<keyword evidence="7" id="KW-0479">Metal-binding</keyword>
<feature type="region of interest" description="Disordered" evidence="13">
    <location>
        <begin position="206"/>
        <end position="246"/>
    </location>
</feature>
<feature type="region of interest" description="Disordered" evidence="13">
    <location>
        <begin position="1"/>
        <end position="34"/>
    </location>
</feature>
<reference evidence="16 17" key="1">
    <citation type="journal article" date="2009" name="Nature">
        <title>The Sorghum bicolor genome and the diversification of grasses.</title>
        <authorList>
            <person name="Paterson A.H."/>
            <person name="Bowers J.E."/>
            <person name="Bruggmann R."/>
            <person name="Dubchak I."/>
            <person name="Grimwood J."/>
            <person name="Gundlach H."/>
            <person name="Haberer G."/>
            <person name="Hellsten U."/>
            <person name="Mitros T."/>
            <person name="Poliakov A."/>
            <person name="Schmutz J."/>
            <person name="Spannagl M."/>
            <person name="Tang H."/>
            <person name="Wang X."/>
            <person name="Wicker T."/>
            <person name="Bharti A.K."/>
            <person name="Chapman J."/>
            <person name="Feltus F.A."/>
            <person name="Gowik U."/>
            <person name="Grigoriev I.V."/>
            <person name="Lyons E."/>
            <person name="Maher C.A."/>
            <person name="Martis M."/>
            <person name="Narechania A."/>
            <person name="Otillar R.P."/>
            <person name="Penning B.W."/>
            <person name="Salamov A.A."/>
            <person name="Wang Y."/>
            <person name="Zhang L."/>
            <person name="Carpita N.C."/>
            <person name="Freeling M."/>
            <person name="Gingle A.R."/>
            <person name="Hash C.T."/>
            <person name="Keller B."/>
            <person name="Klein P."/>
            <person name="Kresovich S."/>
            <person name="McCann M.C."/>
            <person name="Ming R."/>
            <person name="Peterson D.G."/>
            <person name="Mehboob-ur-Rahman"/>
            <person name="Ware D."/>
            <person name="Westhoff P."/>
            <person name="Mayer K.F."/>
            <person name="Messing J."/>
            <person name="Rokhsar D.S."/>
        </authorList>
    </citation>
    <scope>NUCLEOTIDE SEQUENCE [LARGE SCALE GENOMIC DNA]</scope>
    <source>
        <strain evidence="17">cv. BTx623</strain>
    </source>
</reference>
<protein>
    <recommendedName>
        <fullName evidence="5">RBR-type E3 ubiquitin transferase</fullName>
        <ecNumber evidence="5">2.3.2.31</ecNumber>
    </recommendedName>
</protein>
<dbReference type="GO" id="GO:0000151">
    <property type="term" value="C:ubiquitin ligase complex"/>
    <property type="evidence" value="ECO:0000318"/>
    <property type="project" value="GO_Central"/>
</dbReference>
<accession>A0A1W0W590</accession>
<dbReference type="PROSITE" id="PS00518">
    <property type="entry name" value="ZF_RING_1"/>
    <property type="match status" value="1"/>
</dbReference>
<dbReference type="Gene3D" id="1.20.120.1750">
    <property type="match status" value="1"/>
</dbReference>
<evidence type="ECO:0000259" key="15">
    <source>
        <dbReference type="PROSITE" id="PS51873"/>
    </source>
</evidence>
<dbReference type="Gramene" id="OQU89557">
    <property type="protein sequence ID" value="OQU89557"/>
    <property type="gene ID" value="SORBI_3002G213100"/>
</dbReference>
<organism evidence="16 17">
    <name type="scientific">Sorghum bicolor</name>
    <name type="common">Sorghum</name>
    <name type="synonym">Sorghum vulgare</name>
    <dbReference type="NCBI Taxonomy" id="4558"/>
    <lineage>
        <taxon>Eukaryota</taxon>
        <taxon>Viridiplantae</taxon>
        <taxon>Streptophyta</taxon>
        <taxon>Embryophyta</taxon>
        <taxon>Tracheophyta</taxon>
        <taxon>Spermatophyta</taxon>
        <taxon>Magnoliopsida</taxon>
        <taxon>Liliopsida</taxon>
        <taxon>Poales</taxon>
        <taxon>Poaceae</taxon>
        <taxon>PACMAD clade</taxon>
        <taxon>Panicoideae</taxon>
        <taxon>Andropogonodae</taxon>
        <taxon>Andropogoneae</taxon>
        <taxon>Sorghinae</taxon>
        <taxon>Sorghum</taxon>
    </lineage>
</organism>